<dbReference type="InterPro" id="IPR003593">
    <property type="entry name" value="AAA+_ATPase"/>
</dbReference>
<dbReference type="SMART" id="SM00382">
    <property type="entry name" value="AAA"/>
    <property type="match status" value="1"/>
</dbReference>
<dbReference type="Gene3D" id="3.40.50.300">
    <property type="entry name" value="P-loop containing nucleotide triphosphate hydrolases"/>
    <property type="match status" value="1"/>
</dbReference>
<name>A0ABR8U7W9_9BACL</name>
<evidence type="ECO:0000256" key="4">
    <source>
        <dbReference type="ARBA" id="ARBA00022840"/>
    </source>
</evidence>
<gene>
    <name evidence="8" type="ORF">H9649_04355</name>
</gene>
<dbReference type="InterPro" id="IPR027417">
    <property type="entry name" value="P-loop_NTPase"/>
</dbReference>
<dbReference type="PROSITE" id="PS50893">
    <property type="entry name" value="ABC_TRANSPORTER_2"/>
    <property type="match status" value="1"/>
</dbReference>
<evidence type="ECO:0000259" key="7">
    <source>
        <dbReference type="PROSITE" id="PS50893"/>
    </source>
</evidence>
<keyword evidence="3" id="KW-0547">Nucleotide-binding</keyword>
<dbReference type="SUPFAM" id="SSF52540">
    <property type="entry name" value="P-loop containing nucleoside triphosphate hydrolases"/>
    <property type="match status" value="1"/>
</dbReference>
<accession>A0ABR8U7W9</accession>
<keyword evidence="9" id="KW-1185">Reference proteome</keyword>
<dbReference type="InterPro" id="IPR012340">
    <property type="entry name" value="NA-bd_OB-fold"/>
</dbReference>
<dbReference type="PROSITE" id="PS00211">
    <property type="entry name" value="ABC_TRANSPORTER_1"/>
    <property type="match status" value="1"/>
</dbReference>
<dbReference type="InterPro" id="IPR015855">
    <property type="entry name" value="ABC_transpr_MalK-like"/>
</dbReference>
<evidence type="ECO:0000256" key="6">
    <source>
        <dbReference type="ARBA" id="ARBA00023136"/>
    </source>
</evidence>
<dbReference type="EMBL" id="JACSQN010000003">
    <property type="protein sequence ID" value="MBD7983803.1"/>
    <property type="molecule type" value="Genomic_DNA"/>
</dbReference>
<dbReference type="RefSeq" id="WP_191693493.1">
    <property type="nucleotide sequence ID" value="NZ_JACSQN010000003.1"/>
</dbReference>
<dbReference type="Gene3D" id="2.40.50.100">
    <property type="match status" value="1"/>
</dbReference>
<organism evidence="8 9">
    <name type="scientific">Sporosarcina quadrami</name>
    <dbReference type="NCBI Taxonomy" id="2762234"/>
    <lineage>
        <taxon>Bacteria</taxon>
        <taxon>Bacillati</taxon>
        <taxon>Bacillota</taxon>
        <taxon>Bacilli</taxon>
        <taxon>Bacillales</taxon>
        <taxon>Caryophanaceae</taxon>
        <taxon>Sporosarcina</taxon>
    </lineage>
</organism>
<dbReference type="InterPro" id="IPR003439">
    <property type="entry name" value="ABC_transporter-like_ATP-bd"/>
</dbReference>
<evidence type="ECO:0000256" key="1">
    <source>
        <dbReference type="ARBA" id="ARBA00022448"/>
    </source>
</evidence>
<reference evidence="8 9" key="1">
    <citation type="submission" date="2020-08" db="EMBL/GenBank/DDBJ databases">
        <title>A Genomic Blueprint of the Chicken Gut Microbiome.</title>
        <authorList>
            <person name="Gilroy R."/>
            <person name="Ravi A."/>
            <person name="Getino M."/>
            <person name="Pursley I."/>
            <person name="Horton D.L."/>
            <person name="Alikhan N.-F."/>
            <person name="Baker D."/>
            <person name="Gharbi K."/>
            <person name="Hall N."/>
            <person name="Watson M."/>
            <person name="Adriaenssens E.M."/>
            <person name="Foster-Nyarko E."/>
            <person name="Jarju S."/>
            <person name="Secka A."/>
            <person name="Antonio M."/>
            <person name="Oren A."/>
            <person name="Chaudhuri R."/>
            <person name="La Ragione R.M."/>
            <person name="Hildebrand F."/>
            <person name="Pallen M.J."/>
        </authorList>
    </citation>
    <scope>NUCLEOTIDE SEQUENCE [LARGE SCALE GENOMIC DNA]</scope>
    <source>
        <strain evidence="8 9">Sa2YVA2</strain>
    </source>
</reference>
<dbReference type="InterPro" id="IPR047641">
    <property type="entry name" value="ABC_transpr_MalK/UgpC-like"/>
</dbReference>
<evidence type="ECO:0000313" key="8">
    <source>
        <dbReference type="EMBL" id="MBD7983803.1"/>
    </source>
</evidence>
<dbReference type="CDD" id="cd03301">
    <property type="entry name" value="ABC_MalK_N"/>
    <property type="match status" value="1"/>
</dbReference>
<dbReference type="PANTHER" id="PTHR43875">
    <property type="entry name" value="MALTODEXTRIN IMPORT ATP-BINDING PROTEIN MSMX"/>
    <property type="match status" value="1"/>
</dbReference>
<feature type="domain" description="ABC transporter" evidence="7">
    <location>
        <begin position="4"/>
        <end position="234"/>
    </location>
</feature>
<evidence type="ECO:0000256" key="3">
    <source>
        <dbReference type="ARBA" id="ARBA00022741"/>
    </source>
</evidence>
<dbReference type="InterPro" id="IPR008995">
    <property type="entry name" value="Mo/tungstate-bd_C_term_dom"/>
</dbReference>
<dbReference type="Pfam" id="PF00005">
    <property type="entry name" value="ABC_tran"/>
    <property type="match status" value="1"/>
</dbReference>
<proteinExistence type="predicted"/>
<dbReference type="PANTHER" id="PTHR43875:SF15">
    <property type="entry name" value="TREHALOSE IMPORT ATP-BINDING PROTEIN SUGC"/>
    <property type="match status" value="1"/>
</dbReference>
<keyword evidence="2" id="KW-1003">Cell membrane</keyword>
<evidence type="ECO:0000256" key="2">
    <source>
        <dbReference type="ARBA" id="ARBA00022475"/>
    </source>
</evidence>
<dbReference type="GO" id="GO:0005524">
    <property type="term" value="F:ATP binding"/>
    <property type="evidence" value="ECO:0007669"/>
    <property type="project" value="UniProtKB-KW"/>
</dbReference>
<comment type="caution">
    <text evidence="8">The sequence shown here is derived from an EMBL/GenBank/DDBJ whole genome shotgun (WGS) entry which is preliminary data.</text>
</comment>
<protein>
    <submittedName>
        <fullName evidence="8">ABC transporter ATP-binding protein</fullName>
    </submittedName>
</protein>
<dbReference type="SUPFAM" id="SSF50331">
    <property type="entry name" value="MOP-like"/>
    <property type="match status" value="1"/>
</dbReference>
<evidence type="ECO:0000256" key="5">
    <source>
        <dbReference type="ARBA" id="ARBA00022967"/>
    </source>
</evidence>
<dbReference type="Gene3D" id="2.40.50.140">
    <property type="entry name" value="Nucleic acid-binding proteins"/>
    <property type="match status" value="1"/>
</dbReference>
<keyword evidence="6" id="KW-0472">Membrane</keyword>
<dbReference type="Proteomes" id="UP000626786">
    <property type="component" value="Unassembled WGS sequence"/>
</dbReference>
<keyword evidence="1" id="KW-0813">Transport</keyword>
<sequence length="365" mass="41212">MAEIRLENIVKKFNEDTVVKNLNLTIQDGSFTVIVGPSGCGKSTTLRMIAGLEAPTSGDIWIGDECVTHTEPGKRNIAMVFQNYALYPTMTVRKNIEFGLVNKKVPKAEREVLIREISDIVGLTEHLDKKPQQLSGGQRQRVALARAMVKKPKVFILDEPLSNLDAKLRGQMRRELIELHQKLGITFIYVTHDQVEAMSMGDQIILLDKGVMQQVDNPMKMYHDPNNVFTAEFIGTPAMNIVKRTEMDRYLPDLFKKAAFVGFKPEHALLVDEEWAISNYVIMESEILTTETLGAETIYAVRNEAGMMNIKSFTEPITNTKKIHVAVAYDKLYFFDIAEERIRHSYSHNTIPLSQVKKPALVGGN</sequence>
<keyword evidence="4 8" id="KW-0067">ATP-binding</keyword>
<dbReference type="InterPro" id="IPR017871">
    <property type="entry name" value="ABC_transporter-like_CS"/>
</dbReference>
<keyword evidence="5" id="KW-1278">Translocase</keyword>
<evidence type="ECO:0000313" key="9">
    <source>
        <dbReference type="Proteomes" id="UP000626786"/>
    </source>
</evidence>